<comment type="similarity">
    <text evidence="1">Belongs to the tpcK family.</text>
</comment>
<evidence type="ECO:0000256" key="1">
    <source>
        <dbReference type="ARBA" id="ARBA00005986"/>
    </source>
</evidence>
<protein>
    <recommendedName>
        <fullName evidence="4">EthD domain-containing protein</fullName>
    </recommendedName>
</protein>
<dbReference type="PANTHER" id="PTHR40260:SF2">
    <property type="entry name" value="BLR8190 PROTEIN"/>
    <property type="match status" value="1"/>
</dbReference>
<dbReference type="GO" id="GO:0016491">
    <property type="term" value="F:oxidoreductase activity"/>
    <property type="evidence" value="ECO:0007669"/>
    <property type="project" value="InterPro"/>
</dbReference>
<evidence type="ECO:0000313" key="2">
    <source>
        <dbReference type="EMBL" id="KAH7251273.1"/>
    </source>
</evidence>
<sequence>MRQATPPFICYPALIFSPKFVSKPTTIYIKMADVLVVYPSGKDFDLKYYTEKHMPFVKEKWTPHGLKGYTILQFQEGAPYQVQATLHWGSVEEFDKGAASEVAAEIFGDIKNFYTGDPIILKGKIVSSS</sequence>
<reference evidence="2" key="1">
    <citation type="journal article" date="2021" name="Nat. Commun.">
        <title>Genetic determinants of endophytism in the Arabidopsis root mycobiome.</title>
        <authorList>
            <person name="Mesny F."/>
            <person name="Miyauchi S."/>
            <person name="Thiergart T."/>
            <person name="Pickel B."/>
            <person name="Atanasova L."/>
            <person name="Karlsson M."/>
            <person name="Huettel B."/>
            <person name="Barry K.W."/>
            <person name="Haridas S."/>
            <person name="Chen C."/>
            <person name="Bauer D."/>
            <person name="Andreopoulos W."/>
            <person name="Pangilinan J."/>
            <person name="LaButti K."/>
            <person name="Riley R."/>
            <person name="Lipzen A."/>
            <person name="Clum A."/>
            <person name="Drula E."/>
            <person name="Henrissat B."/>
            <person name="Kohler A."/>
            <person name="Grigoriev I.V."/>
            <person name="Martin F.M."/>
            <person name="Hacquard S."/>
        </authorList>
    </citation>
    <scope>NUCLEOTIDE SEQUENCE</scope>
    <source>
        <strain evidence="2">MPI-SDFR-AT-0068</strain>
    </source>
</reference>
<dbReference type="Proteomes" id="UP000813427">
    <property type="component" value="Unassembled WGS sequence"/>
</dbReference>
<gene>
    <name evidence="2" type="ORF">BKA59DRAFT_471896</name>
</gene>
<dbReference type="SUPFAM" id="SSF54909">
    <property type="entry name" value="Dimeric alpha+beta barrel"/>
    <property type="match status" value="1"/>
</dbReference>
<evidence type="ECO:0000313" key="3">
    <source>
        <dbReference type="Proteomes" id="UP000813427"/>
    </source>
</evidence>
<dbReference type="NCBIfam" id="TIGR02118">
    <property type="entry name" value="EthD family reductase"/>
    <property type="match status" value="1"/>
</dbReference>
<dbReference type="InterPro" id="IPR009799">
    <property type="entry name" value="EthD_dom"/>
</dbReference>
<dbReference type="OrthoDB" id="4892971at2759"/>
<dbReference type="PANTHER" id="PTHR40260">
    <property type="entry name" value="BLR8190 PROTEIN"/>
    <property type="match status" value="1"/>
</dbReference>
<proteinExistence type="inferred from homology"/>
<name>A0A8K0S0D0_9HYPO</name>
<comment type="caution">
    <text evidence="2">The sequence shown here is derived from an EMBL/GenBank/DDBJ whole genome shotgun (WGS) entry which is preliminary data.</text>
</comment>
<evidence type="ECO:0008006" key="4">
    <source>
        <dbReference type="Google" id="ProtNLM"/>
    </source>
</evidence>
<dbReference type="AlphaFoldDB" id="A0A8K0S0D0"/>
<dbReference type="EMBL" id="JAGPXF010000003">
    <property type="protein sequence ID" value="KAH7251273.1"/>
    <property type="molecule type" value="Genomic_DNA"/>
</dbReference>
<keyword evidence="3" id="KW-1185">Reference proteome</keyword>
<accession>A0A8K0S0D0</accession>
<dbReference type="Gene3D" id="3.30.70.100">
    <property type="match status" value="1"/>
</dbReference>
<dbReference type="InterPro" id="IPR011008">
    <property type="entry name" value="Dimeric_a/b-barrel"/>
</dbReference>
<organism evidence="2 3">
    <name type="scientific">Fusarium tricinctum</name>
    <dbReference type="NCBI Taxonomy" id="61284"/>
    <lineage>
        <taxon>Eukaryota</taxon>
        <taxon>Fungi</taxon>
        <taxon>Dikarya</taxon>
        <taxon>Ascomycota</taxon>
        <taxon>Pezizomycotina</taxon>
        <taxon>Sordariomycetes</taxon>
        <taxon>Hypocreomycetidae</taxon>
        <taxon>Hypocreales</taxon>
        <taxon>Nectriaceae</taxon>
        <taxon>Fusarium</taxon>
        <taxon>Fusarium tricinctum species complex</taxon>
    </lineage>
</organism>